<evidence type="ECO:0000256" key="8">
    <source>
        <dbReference type="ARBA" id="ARBA00038435"/>
    </source>
</evidence>
<feature type="transmembrane region" description="Helical" evidence="9">
    <location>
        <begin position="12"/>
        <end position="31"/>
    </location>
</feature>
<feature type="transmembrane region" description="Helical" evidence="9">
    <location>
        <begin position="240"/>
        <end position="261"/>
    </location>
</feature>
<gene>
    <name evidence="11" type="primary">nhaC</name>
    <name evidence="11" type="ORF">WMQ36_24845</name>
</gene>
<keyword evidence="4" id="KW-1003">Cell membrane</keyword>
<comment type="subcellular location">
    <subcellularLocation>
        <location evidence="1">Cell membrane</location>
        <topology evidence="1">Multi-pass membrane protein</topology>
    </subcellularLocation>
</comment>
<evidence type="ECO:0000256" key="1">
    <source>
        <dbReference type="ARBA" id="ARBA00004651"/>
    </source>
</evidence>
<comment type="similarity">
    <text evidence="8">Belongs to the NhaC Na(+)/H(+) (TC 2.A.35) antiporter family.</text>
</comment>
<dbReference type="InterPro" id="IPR052180">
    <property type="entry name" value="NhaC_Na-H+_Antiporter"/>
</dbReference>
<feature type="transmembrane region" description="Helical" evidence="9">
    <location>
        <begin position="441"/>
        <end position="462"/>
    </location>
</feature>
<evidence type="ECO:0000256" key="4">
    <source>
        <dbReference type="ARBA" id="ARBA00022475"/>
    </source>
</evidence>
<feature type="transmembrane region" description="Helical" evidence="9">
    <location>
        <begin position="415"/>
        <end position="434"/>
    </location>
</feature>
<feature type="transmembrane region" description="Helical" evidence="9">
    <location>
        <begin position="356"/>
        <end position="373"/>
    </location>
</feature>
<evidence type="ECO:0000256" key="2">
    <source>
        <dbReference type="ARBA" id="ARBA00022448"/>
    </source>
</evidence>
<dbReference type="InterPro" id="IPR004770">
    <property type="entry name" value="Na/H_antiport_NhaC"/>
</dbReference>
<feature type="domain" description="Na+/H+ antiporter NhaC-like C-terminal" evidence="10">
    <location>
        <begin position="166"/>
        <end position="458"/>
    </location>
</feature>
<evidence type="ECO:0000256" key="7">
    <source>
        <dbReference type="ARBA" id="ARBA00023136"/>
    </source>
</evidence>
<evidence type="ECO:0000256" key="6">
    <source>
        <dbReference type="ARBA" id="ARBA00022989"/>
    </source>
</evidence>
<feature type="transmembrane region" description="Helical" evidence="9">
    <location>
        <begin position="201"/>
        <end position="219"/>
    </location>
</feature>
<feature type="transmembrane region" description="Helical" evidence="9">
    <location>
        <begin position="70"/>
        <end position="91"/>
    </location>
</feature>
<feature type="transmembrane region" description="Helical" evidence="9">
    <location>
        <begin position="111"/>
        <end position="134"/>
    </location>
</feature>
<feature type="transmembrane region" description="Helical" evidence="9">
    <location>
        <begin position="317"/>
        <end position="335"/>
    </location>
</feature>
<dbReference type="Pfam" id="PF03553">
    <property type="entry name" value="Na_H_antiporter"/>
    <property type="match status" value="1"/>
</dbReference>
<evidence type="ECO:0000313" key="12">
    <source>
        <dbReference type="Proteomes" id="UP001454086"/>
    </source>
</evidence>
<keyword evidence="5 9" id="KW-0812">Transmembrane</keyword>
<name>A0ABV1DCT1_9FIRM</name>
<evidence type="ECO:0000313" key="11">
    <source>
        <dbReference type="EMBL" id="MEQ2428192.1"/>
    </source>
</evidence>
<feature type="transmembrane region" description="Helical" evidence="9">
    <location>
        <begin position="146"/>
        <end position="167"/>
    </location>
</feature>
<dbReference type="Proteomes" id="UP001454086">
    <property type="component" value="Unassembled WGS sequence"/>
</dbReference>
<sequence length="466" mass="49425">MKGWGDVKLPDIKISLLGVLGILCILFTGTLLLKTDIIVLLILSIIFIAAVGTCSGMTMEDSLDGMREGCSQAFIGLLFFLLIGAIIGVWIQAGTVPALVYYGLGILTPRYFLLSSFLICSLVSLVLGTSWGTVGTVGVAIMGVSMGSGISVPVAVTAGAIVAGSWFGDKMSPISDSTVLTAASSGTDVYRHIRSMAKTTLPSYGVSLVLFFLLNRKYARNAVLDTAQIGQIRDILQQEFVINIWVFLPAILLVILCIARIHAVLSLILVIGAGCVCSVAVQGNTVSGALRAIMDGGYVETISEEVNLLVNRGGINSMLPTFLLGFMALCLGGILQKSRFLHVILKRVTGRLKNHFSLIAVTMLTSILGNAVFGDTYLTIVLNGNIYKEAYDERGLDRAVLSRTIEEGATMSTPLIPWTAASAFIYGALGVSALEYGRFALLNLVNPVVSMLMAAAGIGLALKKGR</sequence>
<accession>A0ABV1DCT1</accession>
<dbReference type="InterPro" id="IPR018461">
    <property type="entry name" value="Na/H_Antiport_NhaC-like_C"/>
</dbReference>
<protein>
    <submittedName>
        <fullName evidence="11">Na+/H+ antiporter NhaC</fullName>
    </submittedName>
</protein>
<dbReference type="NCBIfam" id="TIGR00931">
    <property type="entry name" value="antiport_nhaC"/>
    <property type="match status" value="1"/>
</dbReference>
<keyword evidence="7 9" id="KW-0472">Membrane</keyword>
<evidence type="ECO:0000256" key="9">
    <source>
        <dbReference type="SAM" id="Phobius"/>
    </source>
</evidence>
<keyword evidence="6 9" id="KW-1133">Transmembrane helix</keyword>
<dbReference type="PANTHER" id="PTHR33451">
    <property type="entry name" value="MALATE-2H(+)/NA(+)-LACTATE ANTIPORTER"/>
    <property type="match status" value="1"/>
</dbReference>
<reference evidence="11 12" key="1">
    <citation type="submission" date="2024-03" db="EMBL/GenBank/DDBJ databases">
        <title>Human intestinal bacterial collection.</title>
        <authorList>
            <person name="Pauvert C."/>
            <person name="Hitch T.C.A."/>
            <person name="Clavel T."/>
        </authorList>
    </citation>
    <scope>NUCLEOTIDE SEQUENCE [LARGE SCALE GENOMIC DNA]</scope>
    <source>
        <strain evidence="11 12">CLA-SR-H021</strain>
    </source>
</reference>
<dbReference type="EMBL" id="JBBMFM010000158">
    <property type="protein sequence ID" value="MEQ2428192.1"/>
    <property type="molecule type" value="Genomic_DNA"/>
</dbReference>
<proteinExistence type="inferred from homology"/>
<evidence type="ECO:0000256" key="5">
    <source>
        <dbReference type="ARBA" id="ARBA00022692"/>
    </source>
</evidence>
<keyword evidence="12" id="KW-1185">Reference proteome</keyword>
<keyword evidence="3" id="KW-0050">Antiport</keyword>
<evidence type="ECO:0000259" key="10">
    <source>
        <dbReference type="Pfam" id="PF03553"/>
    </source>
</evidence>
<feature type="transmembrane region" description="Helical" evidence="9">
    <location>
        <begin position="37"/>
        <end position="58"/>
    </location>
</feature>
<evidence type="ECO:0000256" key="3">
    <source>
        <dbReference type="ARBA" id="ARBA00022449"/>
    </source>
</evidence>
<dbReference type="PANTHER" id="PTHR33451:SF3">
    <property type="entry name" value="MALATE-2H(+)_NA(+)-LACTATE ANTIPORTER"/>
    <property type="match status" value="1"/>
</dbReference>
<organism evidence="11 12">
    <name type="scientific">Enterocloster hominis</name>
    <name type="common">ex Hitch et al. 2024</name>
    <dbReference type="NCBI Taxonomy" id="1917870"/>
    <lineage>
        <taxon>Bacteria</taxon>
        <taxon>Bacillati</taxon>
        <taxon>Bacillota</taxon>
        <taxon>Clostridia</taxon>
        <taxon>Lachnospirales</taxon>
        <taxon>Lachnospiraceae</taxon>
        <taxon>Enterocloster</taxon>
    </lineage>
</organism>
<keyword evidence="2" id="KW-0813">Transport</keyword>
<comment type="caution">
    <text evidence="11">The sequence shown here is derived from an EMBL/GenBank/DDBJ whole genome shotgun (WGS) entry which is preliminary data.</text>
</comment>